<dbReference type="GO" id="GO:0020037">
    <property type="term" value="F:heme binding"/>
    <property type="evidence" value="ECO:0007669"/>
    <property type="project" value="InterPro"/>
</dbReference>
<evidence type="ECO:0000256" key="1">
    <source>
        <dbReference type="ARBA" id="ARBA00022485"/>
    </source>
</evidence>
<evidence type="ECO:0000256" key="5">
    <source>
        <dbReference type="ARBA" id="ARBA00023004"/>
    </source>
</evidence>
<name>A0A848AUH2_9BACT</name>
<dbReference type="InterPro" id="IPR045854">
    <property type="entry name" value="NO2/SO3_Rdtase_4Fe4S_sf"/>
</dbReference>
<feature type="domain" description="Nitrite/Sulfite reductase ferredoxin-like" evidence="8">
    <location>
        <begin position="41"/>
        <end position="101"/>
    </location>
</feature>
<dbReference type="GO" id="GO:0051539">
    <property type="term" value="F:4 iron, 4 sulfur cluster binding"/>
    <property type="evidence" value="ECO:0007669"/>
    <property type="project" value="UniProtKB-KW"/>
</dbReference>
<evidence type="ECO:0000256" key="6">
    <source>
        <dbReference type="ARBA" id="ARBA00023014"/>
    </source>
</evidence>
<evidence type="ECO:0000256" key="2">
    <source>
        <dbReference type="ARBA" id="ARBA00022617"/>
    </source>
</evidence>
<evidence type="ECO:0000259" key="7">
    <source>
        <dbReference type="Pfam" id="PF01077"/>
    </source>
</evidence>
<dbReference type="SUPFAM" id="SSF56014">
    <property type="entry name" value="Nitrite and sulphite reductase 4Fe-4S domain-like"/>
    <property type="match status" value="2"/>
</dbReference>
<dbReference type="InterPro" id="IPR006067">
    <property type="entry name" value="NO2/SO3_Rdtase_4Fe4S_dom"/>
</dbReference>
<feature type="domain" description="Nitrite/Sulfite reductase ferredoxin-like" evidence="8">
    <location>
        <begin position="324"/>
        <end position="381"/>
    </location>
</feature>
<dbReference type="SUPFAM" id="SSF55124">
    <property type="entry name" value="Nitrite/Sulfite reductase N-terminal domain-like"/>
    <property type="match status" value="2"/>
</dbReference>
<keyword evidence="1" id="KW-0004">4Fe-4S</keyword>
<dbReference type="AlphaFoldDB" id="A0A848AUH2"/>
<keyword evidence="5" id="KW-0408">Iron</keyword>
<protein>
    <submittedName>
        <fullName evidence="9">Nitrite/sulfite reductase</fullName>
    </submittedName>
</protein>
<dbReference type="Gene3D" id="3.90.480.10">
    <property type="entry name" value="Sulfite Reductase Hemoprotein,Domain 2"/>
    <property type="match status" value="1"/>
</dbReference>
<evidence type="ECO:0000313" key="9">
    <source>
        <dbReference type="EMBL" id="NMD85913.1"/>
    </source>
</evidence>
<evidence type="ECO:0000256" key="4">
    <source>
        <dbReference type="ARBA" id="ARBA00023002"/>
    </source>
</evidence>
<keyword evidence="6" id="KW-0411">Iron-sulfur</keyword>
<dbReference type="InterPro" id="IPR051329">
    <property type="entry name" value="NIR_SIR_4Fe-4S"/>
</dbReference>
<dbReference type="Pfam" id="PF03460">
    <property type="entry name" value="NIR_SIR_ferr"/>
    <property type="match status" value="2"/>
</dbReference>
<evidence type="ECO:0000313" key="10">
    <source>
        <dbReference type="Proteomes" id="UP000576225"/>
    </source>
</evidence>
<evidence type="ECO:0000259" key="8">
    <source>
        <dbReference type="Pfam" id="PF03460"/>
    </source>
</evidence>
<reference evidence="9 10" key="1">
    <citation type="submission" date="2020-04" db="EMBL/GenBank/DDBJ databases">
        <authorList>
            <person name="Hitch T.C.A."/>
            <person name="Wylensek D."/>
            <person name="Clavel T."/>
        </authorList>
    </citation>
    <scope>NUCLEOTIDE SEQUENCE [LARGE SCALE GENOMIC DNA]</scope>
    <source>
        <strain evidence="9 10">COR2-253-APC-1A</strain>
    </source>
</reference>
<dbReference type="EMBL" id="JABAEW010000006">
    <property type="protein sequence ID" value="NMD85913.1"/>
    <property type="molecule type" value="Genomic_DNA"/>
</dbReference>
<evidence type="ECO:0000256" key="3">
    <source>
        <dbReference type="ARBA" id="ARBA00022723"/>
    </source>
</evidence>
<dbReference type="GO" id="GO:0016491">
    <property type="term" value="F:oxidoreductase activity"/>
    <property type="evidence" value="ECO:0007669"/>
    <property type="project" value="UniProtKB-KW"/>
</dbReference>
<dbReference type="Proteomes" id="UP000576225">
    <property type="component" value="Unassembled WGS sequence"/>
</dbReference>
<dbReference type="InterPro" id="IPR036136">
    <property type="entry name" value="Nit/Sulf_reduc_fer-like_dom_sf"/>
</dbReference>
<dbReference type="InterPro" id="IPR005117">
    <property type="entry name" value="NiRdtase/SiRdtase_haem-b_fer"/>
</dbReference>
<proteinExistence type="predicted"/>
<dbReference type="GO" id="GO:0046872">
    <property type="term" value="F:metal ion binding"/>
    <property type="evidence" value="ECO:0007669"/>
    <property type="project" value="UniProtKB-KW"/>
</dbReference>
<dbReference type="Gene3D" id="3.30.413.10">
    <property type="entry name" value="Sulfite Reductase Hemoprotein, domain 1"/>
    <property type="match status" value="2"/>
</dbReference>
<feature type="domain" description="Nitrite/sulphite reductase 4Fe-4S" evidence="7">
    <location>
        <begin position="116"/>
        <end position="267"/>
    </location>
</feature>
<keyword evidence="3" id="KW-0479">Metal-binding</keyword>
<organism evidence="9 10">
    <name type="scientific">Victivallis vadensis</name>
    <dbReference type="NCBI Taxonomy" id="172901"/>
    <lineage>
        <taxon>Bacteria</taxon>
        <taxon>Pseudomonadati</taxon>
        <taxon>Lentisphaerota</taxon>
        <taxon>Lentisphaeria</taxon>
        <taxon>Victivallales</taxon>
        <taxon>Victivallaceae</taxon>
        <taxon>Victivallis</taxon>
    </lineage>
</organism>
<dbReference type="RefSeq" id="WP_168961822.1">
    <property type="nucleotide sequence ID" value="NZ_JABAEW010000006.1"/>
</dbReference>
<keyword evidence="4" id="KW-0560">Oxidoreductase</keyword>
<dbReference type="PANTHER" id="PTHR32439:SF9">
    <property type="entry name" value="BLR3264 PROTEIN"/>
    <property type="match status" value="1"/>
</dbReference>
<keyword evidence="2" id="KW-0349">Heme</keyword>
<dbReference type="Pfam" id="PF01077">
    <property type="entry name" value="NIR_SIR"/>
    <property type="match status" value="1"/>
</dbReference>
<accession>A0A848AUH2</accession>
<dbReference type="PANTHER" id="PTHR32439">
    <property type="entry name" value="FERREDOXIN--NITRITE REDUCTASE, CHLOROPLASTIC"/>
    <property type="match status" value="1"/>
</dbReference>
<comment type="caution">
    <text evidence="9">The sequence shown here is derived from an EMBL/GenBank/DDBJ whole genome shotgun (WGS) entry which is preliminary data.</text>
</comment>
<sequence>MMDLNQIIESQAGLLNALQELAAGKIDFAAYKPFGAPFGVYPQRDGKLMNRIRLTGGEVTREQLNFIARICRSSGADFMHITTRQDIQLHGVSPLESVKVIRECTANGLPFRGGGGDTFRNIAITASSGIADDGSFDLASYARYLTDVVFGWEKAYHLPRKIKIGFASANDAPLALRQDLGFVAATDADGNRGFAVYGGGGFGRESTVGVKLFDFLPAGKIAYAARAMVELFSDHGDREHRNMARIRFIVKRLGKEAFVALYHEYYEKFRGETYPEVGEPAADWSFGTAPVREFAPDASLDGDAAFRRWRALAVRPTRFGADRVAVTVYIPRGVLSPEEFLKLGGVFAEFGIPAVRLTFEQNILVPALHVSAPAAFYRALKQLGPDYTFESFAGQLDCCIGATICKIGVLDTPKYGAVVGEALDRYFEAHPEKRAKAALLLPELLHFSGCPNSCTAHEVARFGFQGCKKKIDDVLTDCFTLWRNRDYPASPIGEDAAEVIPAPQLAERVIRLLEEERVLD</sequence>
<gene>
    <name evidence="9" type="ORF">HF882_04875</name>
</gene>